<dbReference type="AlphaFoldDB" id="A0A2J8D469"/>
<dbReference type="Proteomes" id="UP000236305">
    <property type="component" value="Unassembled WGS sequence"/>
</dbReference>
<sequence length="270" mass="29186">MPSYLITGVNRGIGWGFLQHLSADTNNTVIGTVRNKAATEKRVAEELDGRANIHILEVELTDYESIKASVGEVTKLTGGKLDYLIANAGFISDWSSVFSLGKLGQSPKELEDDLIYSFKVNAVGPVHLFNLYLPLVLKGDAKKVIAITSGMADLDLINDYRIDVAGPYSISKGALNVAVSKFHAQYADQGVLFMGICPGTVETGHYDDLSEEAQDGAMKLTEKFNKYAPGTKPKTPEAAVVKVLEVVYGSSLENGRGGAYISHLGTKRWL</sequence>
<dbReference type="SUPFAM" id="SSF51735">
    <property type="entry name" value="NAD(P)-binding Rossmann-fold domains"/>
    <property type="match status" value="1"/>
</dbReference>
<dbReference type="OMA" id="NTVGNVH"/>
<dbReference type="Pfam" id="PF00106">
    <property type="entry name" value="adh_short"/>
    <property type="match status" value="1"/>
</dbReference>
<dbReference type="EMBL" id="RSDZ01000037">
    <property type="protein sequence ID" value="RXG47293.1"/>
    <property type="molecule type" value="Genomic_DNA"/>
</dbReference>
<protein>
    <recommendedName>
        <fullName evidence="5">Short chain dehydrogenase</fullName>
    </recommendedName>
</protein>
<proteinExistence type="predicted"/>
<evidence type="ECO:0000313" key="1">
    <source>
        <dbReference type="EMBL" id="PNH36559.1"/>
    </source>
</evidence>
<dbReference type="InterPro" id="IPR036291">
    <property type="entry name" value="NAD(P)-bd_dom_sf"/>
</dbReference>
<gene>
    <name evidence="1" type="ORF">BJF96_g508</name>
    <name evidence="2" type="ORF">VDGE_07117</name>
</gene>
<dbReference type="PANTHER" id="PTHR45458">
    <property type="entry name" value="SHORT-CHAIN DEHYDROGENASE/REDUCTASE SDR"/>
    <property type="match status" value="1"/>
</dbReference>
<reference evidence="1 3" key="1">
    <citation type="submission" date="2017-12" db="EMBL/GenBank/DDBJ databases">
        <title>Comparative genomics yields insights into virulence evolution of Verticillium dahliae.</title>
        <authorList>
            <person name="Fan R."/>
            <person name="Armitage A.D."/>
            <person name="Cascant-Lopez E."/>
            <person name="Sobczyk M."/>
            <person name="Cockerton H.M."/>
            <person name="Harrison R.J."/>
        </authorList>
    </citation>
    <scope>NUCLEOTIDE SEQUENCE [LARGE SCALE GENOMIC DNA]</scope>
    <source>
        <strain evidence="1 3">12008</strain>
    </source>
</reference>
<dbReference type="EMBL" id="MPSH01000001">
    <property type="protein sequence ID" value="PNH36559.1"/>
    <property type="molecule type" value="Genomic_DNA"/>
</dbReference>
<dbReference type="Gene3D" id="3.40.50.720">
    <property type="entry name" value="NAD(P)-binding Rossmann-like Domain"/>
    <property type="match status" value="1"/>
</dbReference>
<dbReference type="InterPro" id="IPR052184">
    <property type="entry name" value="SDR_enzymes"/>
</dbReference>
<evidence type="ECO:0008006" key="5">
    <source>
        <dbReference type="Google" id="ProtNLM"/>
    </source>
</evidence>
<dbReference type="Proteomes" id="UP000288725">
    <property type="component" value="Chromosome 5"/>
</dbReference>
<dbReference type="InterPro" id="IPR002347">
    <property type="entry name" value="SDR_fam"/>
</dbReference>
<dbReference type="GO" id="GO:0016616">
    <property type="term" value="F:oxidoreductase activity, acting on the CH-OH group of donors, NAD or NADP as acceptor"/>
    <property type="evidence" value="ECO:0007669"/>
    <property type="project" value="TreeGrafter"/>
</dbReference>
<reference evidence="2 4" key="2">
    <citation type="submission" date="2018-12" db="EMBL/GenBank/DDBJ databases">
        <title>Genome of Verticillium dahliae isolate Getta Getta.</title>
        <authorList>
            <person name="Gardiner D.M."/>
        </authorList>
    </citation>
    <scope>NUCLEOTIDE SEQUENCE [LARGE SCALE GENOMIC DNA]</scope>
    <source>
        <strain evidence="2 4">Getta Getta</strain>
    </source>
</reference>
<name>A0A2J8D469_VERDA</name>
<evidence type="ECO:0000313" key="4">
    <source>
        <dbReference type="Proteomes" id="UP000288725"/>
    </source>
</evidence>
<evidence type="ECO:0000313" key="3">
    <source>
        <dbReference type="Proteomes" id="UP000236305"/>
    </source>
</evidence>
<dbReference type="PRINTS" id="PR00081">
    <property type="entry name" value="GDHRDH"/>
</dbReference>
<evidence type="ECO:0000313" key="2">
    <source>
        <dbReference type="EMBL" id="RXG47293.1"/>
    </source>
</evidence>
<dbReference type="PANTHER" id="PTHR45458:SF3">
    <property type="entry name" value="CHAIN DEHYDROGENASE (ATSC), PUTATIVE-RELATED"/>
    <property type="match status" value="1"/>
</dbReference>
<organism evidence="2 4">
    <name type="scientific">Verticillium dahliae</name>
    <name type="common">Verticillium wilt</name>
    <dbReference type="NCBI Taxonomy" id="27337"/>
    <lineage>
        <taxon>Eukaryota</taxon>
        <taxon>Fungi</taxon>
        <taxon>Dikarya</taxon>
        <taxon>Ascomycota</taxon>
        <taxon>Pezizomycotina</taxon>
        <taxon>Sordariomycetes</taxon>
        <taxon>Hypocreomycetidae</taxon>
        <taxon>Glomerellales</taxon>
        <taxon>Plectosphaerellaceae</taxon>
        <taxon>Verticillium</taxon>
    </lineage>
</organism>
<accession>A0A2J8D469</accession>
<comment type="caution">
    <text evidence="2">The sequence shown here is derived from an EMBL/GenBank/DDBJ whole genome shotgun (WGS) entry which is preliminary data.</text>
</comment>